<dbReference type="PANTHER" id="PTHR33463:SF136">
    <property type="entry name" value="NB-ARC DOMAIN-CONTAINING PROTEIN"/>
    <property type="match status" value="1"/>
</dbReference>
<feature type="region of interest" description="Disordered" evidence="2">
    <location>
        <begin position="187"/>
        <end position="252"/>
    </location>
</feature>
<dbReference type="InterPro" id="IPR032675">
    <property type="entry name" value="LRR_dom_sf"/>
</dbReference>
<keyword evidence="5" id="KW-1185">Reference proteome</keyword>
<feature type="compositionally biased region" description="Polar residues" evidence="2">
    <location>
        <begin position="213"/>
        <end position="234"/>
    </location>
</feature>
<proteinExistence type="predicted"/>
<feature type="compositionally biased region" description="Basic and acidic residues" evidence="2">
    <location>
        <begin position="235"/>
        <end position="251"/>
    </location>
</feature>
<gene>
    <name evidence="4" type="ORF">SLEP1_g48577</name>
</gene>
<evidence type="ECO:0000313" key="5">
    <source>
        <dbReference type="Proteomes" id="UP001054252"/>
    </source>
</evidence>
<dbReference type="EMBL" id="BPVZ01000146">
    <property type="protein sequence ID" value="GKV40994.1"/>
    <property type="molecule type" value="Genomic_DNA"/>
</dbReference>
<name>A0AAV5LV76_9ROSI</name>
<dbReference type="AlphaFoldDB" id="A0AAV5LV76"/>
<evidence type="ECO:0000256" key="2">
    <source>
        <dbReference type="SAM" id="MobiDB-lite"/>
    </source>
</evidence>
<accession>A0AAV5LV76</accession>
<dbReference type="Pfam" id="PF23247">
    <property type="entry name" value="LRR_RPS2"/>
    <property type="match status" value="1"/>
</dbReference>
<evidence type="ECO:0000313" key="4">
    <source>
        <dbReference type="EMBL" id="GKV40994.1"/>
    </source>
</evidence>
<dbReference type="InterPro" id="IPR050905">
    <property type="entry name" value="Plant_NBS-LRR"/>
</dbReference>
<comment type="caution">
    <text evidence="4">The sequence shown here is derived from an EMBL/GenBank/DDBJ whole genome shotgun (WGS) entry which is preliminary data.</text>
</comment>
<feature type="compositionally biased region" description="Basic and acidic residues" evidence="2">
    <location>
        <begin position="187"/>
        <end position="198"/>
    </location>
</feature>
<evidence type="ECO:0000256" key="1">
    <source>
        <dbReference type="ARBA" id="ARBA00022821"/>
    </source>
</evidence>
<organism evidence="4 5">
    <name type="scientific">Rubroshorea leprosula</name>
    <dbReference type="NCBI Taxonomy" id="152421"/>
    <lineage>
        <taxon>Eukaryota</taxon>
        <taxon>Viridiplantae</taxon>
        <taxon>Streptophyta</taxon>
        <taxon>Embryophyta</taxon>
        <taxon>Tracheophyta</taxon>
        <taxon>Spermatophyta</taxon>
        <taxon>Magnoliopsida</taxon>
        <taxon>eudicotyledons</taxon>
        <taxon>Gunneridae</taxon>
        <taxon>Pentapetalae</taxon>
        <taxon>rosids</taxon>
        <taxon>malvids</taxon>
        <taxon>Malvales</taxon>
        <taxon>Dipterocarpaceae</taxon>
        <taxon>Rubroshorea</taxon>
    </lineage>
</organism>
<dbReference type="Proteomes" id="UP001054252">
    <property type="component" value="Unassembled WGS sequence"/>
</dbReference>
<reference evidence="4 5" key="1">
    <citation type="journal article" date="2021" name="Commun. Biol.">
        <title>The genome of Shorea leprosula (Dipterocarpaceae) highlights the ecological relevance of drought in aseasonal tropical rainforests.</title>
        <authorList>
            <person name="Ng K.K.S."/>
            <person name="Kobayashi M.J."/>
            <person name="Fawcett J.A."/>
            <person name="Hatakeyama M."/>
            <person name="Paape T."/>
            <person name="Ng C.H."/>
            <person name="Ang C.C."/>
            <person name="Tnah L.H."/>
            <person name="Lee C.T."/>
            <person name="Nishiyama T."/>
            <person name="Sese J."/>
            <person name="O'Brien M.J."/>
            <person name="Copetti D."/>
            <person name="Mohd Noor M.I."/>
            <person name="Ong R.C."/>
            <person name="Putra M."/>
            <person name="Sireger I.Z."/>
            <person name="Indrioko S."/>
            <person name="Kosugi Y."/>
            <person name="Izuno A."/>
            <person name="Isagi Y."/>
            <person name="Lee S.L."/>
            <person name="Shimizu K.K."/>
        </authorList>
    </citation>
    <scope>NUCLEOTIDE SEQUENCE [LARGE SCALE GENOMIC DNA]</scope>
    <source>
        <strain evidence="4">214</strain>
    </source>
</reference>
<feature type="domain" description="Disease resistance protein At4g27190-like leucine-rich repeats" evidence="3">
    <location>
        <begin position="19"/>
        <end position="137"/>
    </location>
</feature>
<sequence>MNQQVLEEQEGSRSSTTGMPAVSFVNLRTLEVSRCHGLVTILSYTIAKRFDQLSTMSITDCSKLEEIVACEGNEVKDEIVFTQLTSLRLGLLSRLESFCSWKCNRSFPSLHEVILSTCPEMSTFSKGVVKTEKLQKVKLTEEDDSGIWKDGDLNSSIQYLFTNKTKTLPHLDEFHGRNVQGVNAVIEDKKKDDGQEKEQNEDDGLDHNENKGENSVSLDDSHPSIAQYTRGSASKRNEVALSSKEKKREEDAVIVAQEPDSKKAEGESTAECIVNAARLLGNDLIKEVNKELIKGIGSDVMLLEKSSRLDSALSKIEGLTEDERNIALRKLPDHPIQMLIFFNLSPDRRLAWVRGFLMDH</sequence>
<protein>
    <recommendedName>
        <fullName evidence="3">Disease resistance protein At4g27190-like leucine-rich repeats domain-containing protein</fullName>
    </recommendedName>
</protein>
<evidence type="ECO:0000259" key="3">
    <source>
        <dbReference type="Pfam" id="PF23247"/>
    </source>
</evidence>
<dbReference type="SUPFAM" id="SSF52047">
    <property type="entry name" value="RNI-like"/>
    <property type="match status" value="1"/>
</dbReference>
<dbReference type="Gene3D" id="3.80.10.10">
    <property type="entry name" value="Ribonuclease Inhibitor"/>
    <property type="match status" value="1"/>
</dbReference>
<dbReference type="PANTHER" id="PTHR33463">
    <property type="entry name" value="NB-ARC DOMAIN-CONTAINING PROTEIN-RELATED"/>
    <property type="match status" value="1"/>
</dbReference>
<dbReference type="InterPro" id="IPR057135">
    <property type="entry name" value="At4g27190-like_LRR"/>
</dbReference>
<keyword evidence="1" id="KW-0611">Plant defense</keyword>